<dbReference type="PANTHER" id="PTHR42865">
    <property type="entry name" value="PROTON/GLUTAMATE-ASPARTATE SYMPORTER"/>
    <property type="match status" value="1"/>
</dbReference>
<protein>
    <submittedName>
        <fullName evidence="7">Sodium:dicarboxylate symporter</fullName>
    </submittedName>
</protein>
<dbReference type="EMBL" id="CDNY01000003">
    <property type="protein sequence ID" value="CEO33646.1"/>
    <property type="molecule type" value="Genomic_DNA"/>
</dbReference>
<dbReference type="SUPFAM" id="SSF118215">
    <property type="entry name" value="Proton glutamate symport protein"/>
    <property type="match status" value="1"/>
</dbReference>
<dbReference type="PANTHER" id="PTHR42865:SF8">
    <property type="entry name" value="SERINE_THREONINE TRANSPORTER SSTT"/>
    <property type="match status" value="1"/>
</dbReference>
<gene>
    <name evidence="7" type="primary">gltP_2</name>
    <name evidence="7" type="ORF">UMC4404_16261</name>
</gene>
<name>A0A9P1L346_PARSO</name>
<feature type="transmembrane region" description="Helical" evidence="6">
    <location>
        <begin position="311"/>
        <end position="329"/>
    </location>
</feature>
<dbReference type="GO" id="GO:0032329">
    <property type="term" value="P:serine transport"/>
    <property type="evidence" value="ECO:0007669"/>
    <property type="project" value="TreeGrafter"/>
</dbReference>
<organism evidence="7 8">
    <name type="scientific">Paraclostridium sordellii</name>
    <name type="common">Clostridium sordellii</name>
    <dbReference type="NCBI Taxonomy" id="1505"/>
    <lineage>
        <taxon>Bacteria</taxon>
        <taxon>Bacillati</taxon>
        <taxon>Bacillota</taxon>
        <taxon>Clostridia</taxon>
        <taxon>Peptostreptococcales</taxon>
        <taxon>Peptostreptococcaceae</taxon>
        <taxon>Paraclostridium</taxon>
    </lineage>
</organism>
<feature type="transmembrane region" description="Helical" evidence="6">
    <location>
        <begin position="278"/>
        <end position="305"/>
    </location>
</feature>
<feature type="transmembrane region" description="Helical" evidence="6">
    <location>
        <begin position="71"/>
        <end position="94"/>
    </location>
</feature>
<evidence type="ECO:0000313" key="8">
    <source>
        <dbReference type="Proteomes" id="UP000049685"/>
    </source>
</evidence>
<feature type="transmembrane region" description="Helical" evidence="6">
    <location>
        <begin position="132"/>
        <end position="150"/>
    </location>
</feature>
<dbReference type="Gene3D" id="1.10.3860.10">
    <property type="entry name" value="Sodium:dicarboxylate symporter"/>
    <property type="match status" value="1"/>
</dbReference>
<dbReference type="Proteomes" id="UP000049685">
    <property type="component" value="Unassembled WGS sequence"/>
</dbReference>
<reference evidence="8" key="1">
    <citation type="submission" date="2015-01" db="EMBL/GenBank/DDBJ databases">
        <authorList>
            <person name="Aslett A.Martin."/>
            <person name="De Silva Nishadi"/>
        </authorList>
    </citation>
    <scope>NUCLEOTIDE SEQUENCE [LARGE SCALE GENOMIC DNA]</scope>
    <source>
        <strain evidence="8">UMC4404</strain>
    </source>
</reference>
<evidence type="ECO:0000256" key="2">
    <source>
        <dbReference type="ARBA" id="ARBA00022448"/>
    </source>
</evidence>
<dbReference type="InterPro" id="IPR001991">
    <property type="entry name" value="Na-dicarboxylate_symporter"/>
</dbReference>
<feature type="transmembrane region" description="Helical" evidence="6">
    <location>
        <begin position="33"/>
        <end position="59"/>
    </location>
</feature>
<dbReference type="RefSeq" id="WP_057558782.1">
    <property type="nucleotide sequence ID" value="NZ_CDNY01000003.1"/>
</dbReference>
<dbReference type="GO" id="GO:0005886">
    <property type="term" value="C:plasma membrane"/>
    <property type="evidence" value="ECO:0007669"/>
    <property type="project" value="TreeGrafter"/>
</dbReference>
<dbReference type="Pfam" id="PF00375">
    <property type="entry name" value="SDF"/>
    <property type="match status" value="1"/>
</dbReference>
<dbReference type="AlphaFoldDB" id="A0A9P1L346"/>
<comment type="subcellular location">
    <subcellularLocation>
        <location evidence="1">Membrane</location>
        <topology evidence="1">Multi-pass membrane protein</topology>
    </subcellularLocation>
</comment>
<dbReference type="InterPro" id="IPR036458">
    <property type="entry name" value="Na:dicarbo_symporter_sf"/>
</dbReference>
<dbReference type="PRINTS" id="PR00173">
    <property type="entry name" value="EDTRNSPORT"/>
</dbReference>
<keyword evidence="3 6" id="KW-0812">Transmembrane</keyword>
<evidence type="ECO:0000256" key="4">
    <source>
        <dbReference type="ARBA" id="ARBA00022989"/>
    </source>
</evidence>
<keyword evidence="4 6" id="KW-1133">Transmembrane helix</keyword>
<sequence>MKKKNIGLIPKLIMAIIIGIAIGTYMPRELVQILVTASSLFSTFLKFVIPFIILGFVTAGIADLSSGAGKLLGATTIISYVSTVIAGLLAFTLIKTLFPFFMDPSLASKIGDPEAGMLPAIFSIPLKPMIDVTAAIVFAFMMGLGISALRKNNKGEVLYKIAFDFQSIIQMVLAKAIIPLLPLYIAGTFANIAFAGQVMNILSVFWKVYIVVMSLHLIYVALQFTVAGMYAKKNPIEMMKNQIPAYLTAVGTQSSAAAIPVNVDCAEKNGISKQIREFVIPLCATIHLSGSIISIVSFSVAVLMMNGMDSGINIVLPYIMMLGIAMVAAPGAPGGAVMSALPFFPMVGIPADGGLASLIIALHITQDSFGTAANISGDNAIAVAVDALNNKWRKKENKRKSEKIA</sequence>
<keyword evidence="2" id="KW-0813">Transport</keyword>
<evidence type="ECO:0000256" key="1">
    <source>
        <dbReference type="ARBA" id="ARBA00004141"/>
    </source>
</evidence>
<comment type="caution">
    <text evidence="7">The sequence shown here is derived from an EMBL/GenBank/DDBJ whole genome shotgun (WGS) entry which is preliminary data.</text>
</comment>
<keyword evidence="5 6" id="KW-0472">Membrane</keyword>
<evidence type="ECO:0000256" key="5">
    <source>
        <dbReference type="ARBA" id="ARBA00023136"/>
    </source>
</evidence>
<feature type="transmembrane region" description="Helical" evidence="6">
    <location>
        <begin position="208"/>
        <end position="231"/>
    </location>
</feature>
<evidence type="ECO:0000256" key="3">
    <source>
        <dbReference type="ARBA" id="ARBA00022692"/>
    </source>
</evidence>
<evidence type="ECO:0000313" key="7">
    <source>
        <dbReference type="EMBL" id="CEO33646.1"/>
    </source>
</evidence>
<feature type="transmembrane region" description="Helical" evidence="6">
    <location>
        <begin position="7"/>
        <end position="27"/>
    </location>
</feature>
<accession>A0A9P1L346</accession>
<proteinExistence type="predicted"/>
<feature type="transmembrane region" description="Helical" evidence="6">
    <location>
        <begin position="171"/>
        <end position="196"/>
    </location>
</feature>
<evidence type="ECO:0000256" key="6">
    <source>
        <dbReference type="SAM" id="Phobius"/>
    </source>
</evidence>
<dbReference type="GO" id="GO:0005295">
    <property type="term" value="F:neutral L-amino acid:sodium symporter activity"/>
    <property type="evidence" value="ECO:0007669"/>
    <property type="project" value="TreeGrafter"/>
</dbReference>